<evidence type="ECO:0000313" key="5">
    <source>
        <dbReference type="EMBL" id="MFC6387446.1"/>
    </source>
</evidence>
<feature type="transmembrane region" description="Helical" evidence="3">
    <location>
        <begin position="184"/>
        <end position="205"/>
    </location>
</feature>
<dbReference type="RefSeq" id="WP_253077196.1">
    <property type="nucleotide sequence ID" value="NZ_JAMXWN010000016.1"/>
</dbReference>
<protein>
    <submittedName>
        <fullName evidence="5">Acyltransferase family protein</fullName>
    </submittedName>
</protein>
<proteinExistence type="inferred from homology"/>
<feature type="transmembrane region" description="Helical" evidence="3">
    <location>
        <begin position="71"/>
        <end position="92"/>
    </location>
</feature>
<dbReference type="GO" id="GO:0016746">
    <property type="term" value="F:acyltransferase activity"/>
    <property type="evidence" value="ECO:0007669"/>
    <property type="project" value="UniProtKB-KW"/>
</dbReference>
<reference evidence="6" key="1">
    <citation type="journal article" date="2019" name="Int. J. Syst. Evol. Microbiol.">
        <title>The Global Catalogue of Microorganisms (GCM) 10K type strain sequencing project: providing services to taxonomists for standard genome sequencing and annotation.</title>
        <authorList>
            <consortium name="The Broad Institute Genomics Platform"/>
            <consortium name="The Broad Institute Genome Sequencing Center for Infectious Disease"/>
            <person name="Wu L."/>
            <person name="Ma J."/>
        </authorList>
    </citation>
    <scope>NUCLEOTIDE SEQUENCE [LARGE SCALE GENOMIC DNA]</scope>
    <source>
        <strain evidence="6">CCUG 42001</strain>
    </source>
</reference>
<keyword evidence="6" id="KW-1185">Reference proteome</keyword>
<evidence type="ECO:0000259" key="4">
    <source>
        <dbReference type="Pfam" id="PF01757"/>
    </source>
</evidence>
<dbReference type="EMBL" id="JBHSTQ010000014">
    <property type="protein sequence ID" value="MFC6387446.1"/>
    <property type="molecule type" value="Genomic_DNA"/>
</dbReference>
<dbReference type="Proteomes" id="UP001596267">
    <property type="component" value="Unassembled WGS sequence"/>
</dbReference>
<gene>
    <name evidence="5" type="ORF">ACFP7A_12635</name>
</gene>
<evidence type="ECO:0000256" key="3">
    <source>
        <dbReference type="SAM" id="Phobius"/>
    </source>
</evidence>
<comment type="caution">
    <text evidence="5">The sequence shown here is derived from an EMBL/GenBank/DDBJ whole genome shotgun (WGS) entry which is preliminary data.</text>
</comment>
<comment type="subcellular location">
    <subcellularLocation>
        <location evidence="1">Membrane</location>
    </subcellularLocation>
</comment>
<dbReference type="InterPro" id="IPR002656">
    <property type="entry name" value="Acyl_transf_3_dom"/>
</dbReference>
<feature type="transmembrane region" description="Helical" evidence="3">
    <location>
        <begin position="155"/>
        <end position="172"/>
    </location>
</feature>
<accession>A0ABW1WII0</accession>
<dbReference type="PANTHER" id="PTHR37312:SF1">
    <property type="entry name" value="MEMBRANE-BOUND ACYLTRANSFERASE YKRP-RELATED"/>
    <property type="match status" value="1"/>
</dbReference>
<dbReference type="InterPro" id="IPR052734">
    <property type="entry name" value="Nod_factor_acetyltransferase"/>
</dbReference>
<organism evidence="5 6">
    <name type="scientific">Sporolactobacillus kofuensis</name>
    <dbReference type="NCBI Taxonomy" id="269672"/>
    <lineage>
        <taxon>Bacteria</taxon>
        <taxon>Bacillati</taxon>
        <taxon>Bacillota</taxon>
        <taxon>Bacilli</taxon>
        <taxon>Bacillales</taxon>
        <taxon>Sporolactobacillaceae</taxon>
        <taxon>Sporolactobacillus</taxon>
    </lineage>
</organism>
<keyword evidence="3" id="KW-0812">Transmembrane</keyword>
<sequence>MPKVRNSYFDNAKFFLILLVVFGHSLTNLKSDSPVINSLYTFIFIFHMPAFILISGFFSKRFNKQGYVKNVLKNTLIPYLIFQTIYSIFYYATGYDKRLTLDLIDPHWTLWFLISILCWKLMIIPFAKLGKWGFPIAVMLGICAGYFDMIGTDYSASRTLAFFPFFYLGYLLKKEYFMNVLTRVPVKIAGLAVLAGVYLACRYLFPNDLQDWVLHDSSYHAFGLSRTEGSFVRLGVYCVTLLTIFAFMSLIPKRKCIVTGLGKNTLYIYLLHGFFIKTLVLFPIYDQIQNLYQYTFLFAGSLALCYLLASRPVRLCTKPIIEMKMPHLQQQ</sequence>
<comment type="similarity">
    <text evidence="2">Belongs to the acyltransferase 3 family.</text>
</comment>
<evidence type="ECO:0000256" key="2">
    <source>
        <dbReference type="ARBA" id="ARBA00007400"/>
    </source>
</evidence>
<feature type="domain" description="Acyltransferase 3" evidence="4">
    <location>
        <begin position="7"/>
        <end position="309"/>
    </location>
</feature>
<feature type="transmembrane region" description="Helical" evidence="3">
    <location>
        <begin position="291"/>
        <end position="309"/>
    </location>
</feature>
<evidence type="ECO:0000256" key="1">
    <source>
        <dbReference type="ARBA" id="ARBA00004370"/>
    </source>
</evidence>
<feature type="transmembrane region" description="Helical" evidence="3">
    <location>
        <begin position="12"/>
        <end position="27"/>
    </location>
</feature>
<keyword evidence="5" id="KW-0012">Acyltransferase</keyword>
<dbReference type="Pfam" id="PF01757">
    <property type="entry name" value="Acyl_transf_3"/>
    <property type="match status" value="1"/>
</dbReference>
<keyword evidence="3" id="KW-0472">Membrane</keyword>
<feature type="transmembrane region" description="Helical" evidence="3">
    <location>
        <begin position="108"/>
        <end position="127"/>
    </location>
</feature>
<keyword evidence="3" id="KW-1133">Transmembrane helix</keyword>
<feature type="transmembrane region" description="Helical" evidence="3">
    <location>
        <begin position="234"/>
        <end position="252"/>
    </location>
</feature>
<dbReference type="PANTHER" id="PTHR37312">
    <property type="entry name" value="MEMBRANE-BOUND ACYLTRANSFERASE YKRP-RELATED"/>
    <property type="match status" value="1"/>
</dbReference>
<evidence type="ECO:0000313" key="6">
    <source>
        <dbReference type="Proteomes" id="UP001596267"/>
    </source>
</evidence>
<feature type="transmembrane region" description="Helical" evidence="3">
    <location>
        <begin position="264"/>
        <end position="285"/>
    </location>
</feature>
<feature type="transmembrane region" description="Helical" evidence="3">
    <location>
        <begin position="132"/>
        <end position="149"/>
    </location>
</feature>
<keyword evidence="5" id="KW-0808">Transferase</keyword>
<feature type="transmembrane region" description="Helical" evidence="3">
    <location>
        <begin position="39"/>
        <end position="59"/>
    </location>
</feature>
<name>A0ABW1WII0_9BACL</name>